<dbReference type="PROSITE" id="PS00061">
    <property type="entry name" value="ADH_SHORT"/>
    <property type="match status" value="1"/>
</dbReference>
<dbReference type="InterPro" id="IPR002347">
    <property type="entry name" value="SDR_fam"/>
</dbReference>
<evidence type="ECO:0000256" key="2">
    <source>
        <dbReference type="ARBA" id="ARBA00023002"/>
    </source>
</evidence>
<dbReference type="GO" id="GO:0048038">
    <property type="term" value="F:quinone binding"/>
    <property type="evidence" value="ECO:0007669"/>
    <property type="project" value="TreeGrafter"/>
</dbReference>
<dbReference type="InterPro" id="IPR020904">
    <property type="entry name" value="Sc_DH/Rdtase_CS"/>
</dbReference>
<dbReference type="SUPFAM" id="SSF51735">
    <property type="entry name" value="NAD(P)-binding Rossmann-fold domains"/>
    <property type="match status" value="1"/>
</dbReference>
<keyword evidence="2" id="KW-0560">Oxidoreductase</keyword>
<dbReference type="PRINTS" id="PR00080">
    <property type="entry name" value="SDRFAMILY"/>
</dbReference>
<dbReference type="AlphaFoldDB" id="A0A6J7DVN7"/>
<protein>
    <submittedName>
        <fullName evidence="3">Unannotated protein</fullName>
    </submittedName>
</protein>
<organism evidence="3">
    <name type="scientific">freshwater metagenome</name>
    <dbReference type="NCBI Taxonomy" id="449393"/>
    <lineage>
        <taxon>unclassified sequences</taxon>
        <taxon>metagenomes</taxon>
        <taxon>ecological metagenomes</taxon>
    </lineage>
</organism>
<dbReference type="InterPro" id="IPR036291">
    <property type="entry name" value="NAD(P)-bd_dom_sf"/>
</dbReference>
<dbReference type="PANTHER" id="PTHR42760">
    <property type="entry name" value="SHORT-CHAIN DEHYDROGENASES/REDUCTASES FAMILY MEMBER"/>
    <property type="match status" value="1"/>
</dbReference>
<dbReference type="PRINTS" id="PR00081">
    <property type="entry name" value="GDHRDH"/>
</dbReference>
<accession>A0A6J7DVN7</accession>
<dbReference type="CDD" id="cd05233">
    <property type="entry name" value="SDR_c"/>
    <property type="match status" value="1"/>
</dbReference>
<evidence type="ECO:0000256" key="1">
    <source>
        <dbReference type="ARBA" id="ARBA00006484"/>
    </source>
</evidence>
<proteinExistence type="inferred from homology"/>
<comment type="similarity">
    <text evidence="1">Belongs to the short-chain dehydrogenases/reductases (SDR) family.</text>
</comment>
<name>A0A6J7DVN7_9ZZZZ</name>
<dbReference type="GO" id="GO:0006633">
    <property type="term" value="P:fatty acid biosynthetic process"/>
    <property type="evidence" value="ECO:0007669"/>
    <property type="project" value="TreeGrafter"/>
</dbReference>
<reference evidence="3" key="1">
    <citation type="submission" date="2020-05" db="EMBL/GenBank/DDBJ databases">
        <authorList>
            <person name="Chiriac C."/>
            <person name="Salcher M."/>
            <person name="Ghai R."/>
            <person name="Kavagutti S V."/>
        </authorList>
    </citation>
    <scope>NUCLEOTIDE SEQUENCE</scope>
</reference>
<dbReference type="GO" id="GO:0016616">
    <property type="term" value="F:oxidoreductase activity, acting on the CH-OH group of donors, NAD or NADP as acceptor"/>
    <property type="evidence" value="ECO:0007669"/>
    <property type="project" value="TreeGrafter"/>
</dbReference>
<dbReference type="Gene3D" id="3.40.50.720">
    <property type="entry name" value="NAD(P)-binding Rossmann-like Domain"/>
    <property type="match status" value="1"/>
</dbReference>
<evidence type="ECO:0000313" key="3">
    <source>
        <dbReference type="EMBL" id="CAB4873648.1"/>
    </source>
</evidence>
<dbReference type="PANTHER" id="PTHR42760:SF133">
    <property type="entry name" value="3-OXOACYL-[ACYL-CARRIER-PROTEIN] REDUCTASE"/>
    <property type="match status" value="1"/>
</dbReference>
<dbReference type="FunFam" id="3.40.50.720:FF:000084">
    <property type="entry name" value="Short-chain dehydrogenase reductase"/>
    <property type="match status" value="1"/>
</dbReference>
<dbReference type="Pfam" id="PF13561">
    <property type="entry name" value="adh_short_C2"/>
    <property type="match status" value="1"/>
</dbReference>
<dbReference type="EMBL" id="CAFBLO010000095">
    <property type="protein sequence ID" value="CAB4873648.1"/>
    <property type="molecule type" value="Genomic_DNA"/>
</dbReference>
<gene>
    <name evidence="3" type="ORF">UFOPK3364_00888</name>
</gene>
<sequence>MSDEKSVANLVKAVMAEYGRIDILVNDAAVVPFIPWENIDFTEWRRVMSVNVDGLFLMCRAVGDVMKEAGYGRIINIASNVFVAGTPNLAHYVASKGAVIGFTRALAGEIGKFGITVNAVAPGLTESEGVMAGEHRHGFDYVVPMQAIPRRGLPEDIAPTVAFLASEEARWVTGSTIVVDGGHTRH</sequence>